<proteinExistence type="predicted"/>
<dbReference type="EMBL" id="JANPWB010000009">
    <property type="protein sequence ID" value="KAJ1151291.1"/>
    <property type="molecule type" value="Genomic_DNA"/>
</dbReference>
<feature type="region of interest" description="Disordered" evidence="1">
    <location>
        <begin position="49"/>
        <end position="136"/>
    </location>
</feature>
<sequence length="136" mass="14826">MAFSADPGPGPWTLGSCRGCQSTVLCWASGTLEHAHSPRGQRRVFLPAPLQPQARLPTTTTSVGAQAELGKGWRMAAPLRWPERKPSGPHKLQSLPGGWLDADRRSPRSEQTPLRYARNKADRPHLPIVGLETPPP</sequence>
<evidence type="ECO:0000313" key="2">
    <source>
        <dbReference type="EMBL" id="KAJ1151291.1"/>
    </source>
</evidence>
<protein>
    <submittedName>
        <fullName evidence="2">Uncharacterized protein</fullName>
    </submittedName>
</protein>
<evidence type="ECO:0000313" key="3">
    <source>
        <dbReference type="Proteomes" id="UP001066276"/>
    </source>
</evidence>
<accession>A0AAV7RFN2</accession>
<name>A0AAV7RFN2_PLEWA</name>
<reference evidence="2" key="1">
    <citation type="journal article" date="2022" name="bioRxiv">
        <title>Sequencing and chromosome-scale assembly of the giantPleurodeles waltlgenome.</title>
        <authorList>
            <person name="Brown T."/>
            <person name="Elewa A."/>
            <person name="Iarovenko S."/>
            <person name="Subramanian E."/>
            <person name="Araus A.J."/>
            <person name="Petzold A."/>
            <person name="Susuki M."/>
            <person name="Suzuki K.-i.T."/>
            <person name="Hayashi T."/>
            <person name="Toyoda A."/>
            <person name="Oliveira C."/>
            <person name="Osipova E."/>
            <person name="Leigh N.D."/>
            <person name="Simon A."/>
            <person name="Yun M.H."/>
        </authorList>
    </citation>
    <scope>NUCLEOTIDE SEQUENCE</scope>
    <source>
        <strain evidence="2">20211129_DDA</strain>
        <tissue evidence="2">Liver</tissue>
    </source>
</reference>
<dbReference type="Proteomes" id="UP001066276">
    <property type="component" value="Chromosome 5"/>
</dbReference>
<keyword evidence="3" id="KW-1185">Reference proteome</keyword>
<evidence type="ECO:0000256" key="1">
    <source>
        <dbReference type="SAM" id="MobiDB-lite"/>
    </source>
</evidence>
<comment type="caution">
    <text evidence="2">The sequence shown here is derived from an EMBL/GenBank/DDBJ whole genome shotgun (WGS) entry which is preliminary data.</text>
</comment>
<organism evidence="2 3">
    <name type="scientific">Pleurodeles waltl</name>
    <name type="common">Iberian ribbed newt</name>
    <dbReference type="NCBI Taxonomy" id="8319"/>
    <lineage>
        <taxon>Eukaryota</taxon>
        <taxon>Metazoa</taxon>
        <taxon>Chordata</taxon>
        <taxon>Craniata</taxon>
        <taxon>Vertebrata</taxon>
        <taxon>Euteleostomi</taxon>
        <taxon>Amphibia</taxon>
        <taxon>Batrachia</taxon>
        <taxon>Caudata</taxon>
        <taxon>Salamandroidea</taxon>
        <taxon>Salamandridae</taxon>
        <taxon>Pleurodelinae</taxon>
        <taxon>Pleurodeles</taxon>
    </lineage>
</organism>
<dbReference type="AlphaFoldDB" id="A0AAV7RFN2"/>
<gene>
    <name evidence="2" type="ORF">NDU88_004074</name>
</gene>